<comment type="caution">
    <text evidence="11">The sequence shown here is derived from an EMBL/GenBank/DDBJ whole genome shotgun (WGS) entry which is preliminary data.</text>
</comment>
<dbReference type="Gene3D" id="1.10.730.10">
    <property type="entry name" value="Isoleucyl-tRNA Synthetase, Domain 1"/>
    <property type="match status" value="1"/>
</dbReference>
<organism evidence="11 12">
    <name type="scientific">Sporothrix bragantina</name>
    <dbReference type="NCBI Taxonomy" id="671064"/>
    <lineage>
        <taxon>Eukaryota</taxon>
        <taxon>Fungi</taxon>
        <taxon>Dikarya</taxon>
        <taxon>Ascomycota</taxon>
        <taxon>Pezizomycotina</taxon>
        <taxon>Sordariomycetes</taxon>
        <taxon>Sordariomycetidae</taxon>
        <taxon>Ophiostomatales</taxon>
        <taxon>Ophiostomataceae</taxon>
        <taxon>Sporothrix</taxon>
    </lineage>
</organism>
<evidence type="ECO:0000256" key="2">
    <source>
        <dbReference type="ARBA" id="ARBA00012838"/>
    </source>
</evidence>
<dbReference type="EMBL" id="CAWUHC010000090">
    <property type="protein sequence ID" value="CAK7230845.1"/>
    <property type="molecule type" value="Genomic_DNA"/>
</dbReference>
<dbReference type="GO" id="GO:0004825">
    <property type="term" value="F:methionine-tRNA ligase activity"/>
    <property type="evidence" value="ECO:0007669"/>
    <property type="project" value="UniProtKB-EC"/>
</dbReference>
<evidence type="ECO:0000259" key="10">
    <source>
        <dbReference type="Pfam" id="PF09334"/>
    </source>
</evidence>
<evidence type="ECO:0000256" key="8">
    <source>
        <dbReference type="RuleBase" id="RU363039"/>
    </source>
</evidence>
<protein>
    <recommendedName>
        <fullName evidence="2">methionine--tRNA ligase</fullName>
        <ecNumber evidence="2">6.1.1.10</ecNumber>
    </recommendedName>
</protein>
<dbReference type="SUPFAM" id="SSF47323">
    <property type="entry name" value="Anticodon-binding domain of a subclass of class I aminoacyl-tRNA synthetases"/>
    <property type="match status" value="1"/>
</dbReference>
<gene>
    <name evidence="11" type="primary">MSM1</name>
    <name evidence="11" type="ORF">SBRCBS47491_007726</name>
</gene>
<dbReference type="CDD" id="cd00814">
    <property type="entry name" value="MetRS_core"/>
    <property type="match status" value="1"/>
</dbReference>
<feature type="domain" description="Methionyl/Leucyl tRNA synthetase" evidence="10">
    <location>
        <begin position="48"/>
        <end position="297"/>
    </location>
</feature>
<keyword evidence="7 8" id="KW-0030">Aminoacyl-tRNA synthetase</keyword>
<keyword evidence="6 8" id="KW-0648">Protein biosynthesis</keyword>
<dbReference type="PANTHER" id="PTHR43326:SF1">
    <property type="entry name" value="METHIONINE--TRNA LIGASE, MITOCHONDRIAL"/>
    <property type="match status" value="1"/>
</dbReference>
<feature type="domain" description="Methionyl/Leucyl tRNA synthetase" evidence="10">
    <location>
        <begin position="367"/>
        <end position="472"/>
    </location>
</feature>
<dbReference type="PRINTS" id="PR01041">
    <property type="entry name" value="TRNASYNTHMET"/>
</dbReference>
<dbReference type="Proteomes" id="UP001642406">
    <property type="component" value="Unassembled WGS sequence"/>
</dbReference>
<keyword evidence="4 8" id="KW-0547">Nucleotide-binding</keyword>
<comment type="similarity">
    <text evidence="1 8">Belongs to the class-I aminoacyl-tRNA synthetase family.</text>
</comment>
<proteinExistence type="inferred from homology"/>
<reference evidence="11 12" key="1">
    <citation type="submission" date="2024-01" db="EMBL/GenBank/DDBJ databases">
        <authorList>
            <person name="Allen C."/>
            <person name="Tagirdzhanova G."/>
        </authorList>
    </citation>
    <scope>NUCLEOTIDE SEQUENCE [LARGE SCALE GENOMIC DNA]</scope>
</reference>
<dbReference type="InterPro" id="IPR023457">
    <property type="entry name" value="Met-tRNA_synth_2"/>
</dbReference>
<name>A0ABP0CFK7_9PEZI</name>
<evidence type="ECO:0000256" key="7">
    <source>
        <dbReference type="ARBA" id="ARBA00023146"/>
    </source>
</evidence>
<dbReference type="InterPro" id="IPR033911">
    <property type="entry name" value="MetRS_core"/>
</dbReference>
<keyword evidence="5 8" id="KW-0067">ATP-binding</keyword>
<dbReference type="PANTHER" id="PTHR43326">
    <property type="entry name" value="METHIONYL-TRNA SYNTHETASE"/>
    <property type="match status" value="1"/>
</dbReference>
<feature type="region of interest" description="Disordered" evidence="9">
    <location>
        <begin position="620"/>
        <end position="644"/>
    </location>
</feature>
<evidence type="ECO:0000256" key="9">
    <source>
        <dbReference type="SAM" id="MobiDB-lite"/>
    </source>
</evidence>
<keyword evidence="12" id="KW-1185">Reference proteome</keyword>
<evidence type="ECO:0000256" key="4">
    <source>
        <dbReference type="ARBA" id="ARBA00022741"/>
    </source>
</evidence>
<accession>A0ABP0CFK7</accession>
<dbReference type="SUPFAM" id="SSF52374">
    <property type="entry name" value="Nucleotidylyl transferase"/>
    <property type="match status" value="1"/>
</dbReference>
<dbReference type="EC" id="6.1.1.10" evidence="2"/>
<dbReference type="Pfam" id="PF09334">
    <property type="entry name" value="tRNA-synt_1g"/>
    <property type="match status" value="2"/>
</dbReference>
<evidence type="ECO:0000256" key="1">
    <source>
        <dbReference type="ARBA" id="ARBA00005594"/>
    </source>
</evidence>
<evidence type="ECO:0000313" key="11">
    <source>
        <dbReference type="EMBL" id="CAK7230845.1"/>
    </source>
</evidence>
<dbReference type="InterPro" id="IPR015413">
    <property type="entry name" value="Methionyl/Leucyl_tRNA_Synth"/>
</dbReference>
<keyword evidence="3 8" id="KW-0436">Ligase</keyword>
<dbReference type="InterPro" id="IPR009080">
    <property type="entry name" value="tRNAsynth_Ia_anticodon-bd"/>
</dbReference>
<dbReference type="InterPro" id="IPR014729">
    <property type="entry name" value="Rossmann-like_a/b/a_fold"/>
</dbReference>
<evidence type="ECO:0000256" key="3">
    <source>
        <dbReference type="ARBA" id="ARBA00022598"/>
    </source>
</evidence>
<sequence>MDRLVAARGLGCLHRQCRPLRTRQWPVGRRLQSSSFSSSSSSSSEKPYYVTTPIFYVNADPHIGHMYSMVLADVLKRWQTLKGRRALLCTGTDEHGLKVQQAAARAGVPPKQFCDETAGVFLDLAKRSGLANDFFIRTTDPDHIASARAIWRRLRRKGYIYQSQHSGWYCVSDETFYPTALVEKRMDPATGKVEMASMETGKTVEWTEERNYHFRMTAVRDRLLQFYKENPDFIVPAARLNDVVHWVTNHLEDLSISRPASRLTWAVPVPEDESQTVYVWVDALVNYLTKAGYPERWAPEEAKEEAAQAELEGTETAEAVLIDGNVQARVHTESDAQQAPPPPARRMVALTPAQRARQEGGGWPADVHVIGKDILRFHAVYWPALLLALDLPLPKQLLSHAHWTLGRKKMSKSVGNVVNPFYAMDRFGVDAMRYYLVHDGGIEDDGDYGNEHIVDRYKKGLQGGLGNLLGRITRTTRWNVREAIEKKGATDFTVKADSNESVQTQVKSVQGVASLASGHMERLDPRSALHSIMDVVYQTNRFLQETAPWDLAKQLQTSPNDEALLDRLHTAVYLTAEAVRVVGILLQPVMPVKATEVLDILGVSPEKRDFAQAQLGADSDYGVSLKHPGRSKDGGLFPPLPVED</sequence>
<evidence type="ECO:0000313" key="12">
    <source>
        <dbReference type="Proteomes" id="UP001642406"/>
    </source>
</evidence>
<dbReference type="Gene3D" id="3.40.50.620">
    <property type="entry name" value="HUPs"/>
    <property type="match status" value="2"/>
</dbReference>
<evidence type="ECO:0000256" key="6">
    <source>
        <dbReference type="ARBA" id="ARBA00022917"/>
    </source>
</evidence>
<evidence type="ECO:0000256" key="5">
    <source>
        <dbReference type="ARBA" id="ARBA00022840"/>
    </source>
</evidence>